<evidence type="ECO:0000313" key="2">
    <source>
        <dbReference type="EMBL" id="KAE8136546.1"/>
    </source>
</evidence>
<keyword evidence="1" id="KW-1133">Transmembrane helix</keyword>
<dbReference type="AlphaFoldDB" id="A0A5N6SPD0"/>
<dbReference type="GeneID" id="43646533"/>
<gene>
    <name evidence="2" type="ORF">BDV38DRAFT_293756</name>
</gene>
<evidence type="ECO:0000313" key="3">
    <source>
        <dbReference type="Proteomes" id="UP000325672"/>
    </source>
</evidence>
<sequence length="225" mass="25251">MPRVRHPFGDAEFGALTTREQQRFCFHHVSIILKGILLACISSSIAQATIGGKEWTDPFAGFIVVAVCLLDLIYGTSLRLIYMAHHVGILLAVQGLEMRYLGNMSEIGMFWGVMAIDISDSSVLFSGMPGFTLHLTLILKRHFAHGDMKMRNIYYYAFYVNVAVTVLEVVSIFYLTYAHRNKLPAAATIGIGTLQVLFTYTKANKCQRIYTVYEEQLSVPNKGRL</sequence>
<reference evidence="2 3" key="1">
    <citation type="submission" date="2019-04" db="EMBL/GenBank/DDBJ databases">
        <title>Friends and foes A comparative genomics study of 23 Aspergillus species from section Flavi.</title>
        <authorList>
            <consortium name="DOE Joint Genome Institute"/>
            <person name="Kjaerbolling I."/>
            <person name="Vesth T."/>
            <person name="Frisvad J.C."/>
            <person name="Nybo J.L."/>
            <person name="Theobald S."/>
            <person name="Kildgaard S."/>
            <person name="Isbrandt T."/>
            <person name="Kuo A."/>
            <person name="Sato A."/>
            <person name="Lyhne E.K."/>
            <person name="Kogle M.E."/>
            <person name="Wiebenga A."/>
            <person name="Kun R.S."/>
            <person name="Lubbers R.J."/>
            <person name="Makela M.R."/>
            <person name="Barry K."/>
            <person name="Chovatia M."/>
            <person name="Clum A."/>
            <person name="Daum C."/>
            <person name="Haridas S."/>
            <person name="He G."/>
            <person name="LaButti K."/>
            <person name="Lipzen A."/>
            <person name="Mondo S."/>
            <person name="Riley R."/>
            <person name="Salamov A."/>
            <person name="Simmons B.A."/>
            <person name="Magnuson J.K."/>
            <person name="Henrissat B."/>
            <person name="Mortensen U.H."/>
            <person name="Larsen T.O."/>
            <person name="Devries R.P."/>
            <person name="Grigoriev I.V."/>
            <person name="Machida M."/>
            <person name="Baker S.E."/>
            <person name="Andersen M.R."/>
        </authorList>
    </citation>
    <scope>NUCLEOTIDE SEQUENCE [LARGE SCALE GENOMIC DNA]</scope>
    <source>
        <strain evidence="2 3">CBS 117625</strain>
    </source>
</reference>
<feature type="transmembrane region" description="Helical" evidence="1">
    <location>
        <begin position="153"/>
        <end position="177"/>
    </location>
</feature>
<name>A0A5N6SPD0_ASPPS</name>
<keyword evidence="1" id="KW-0812">Transmembrane</keyword>
<keyword evidence="3" id="KW-1185">Reference proteome</keyword>
<keyword evidence="1" id="KW-0472">Membrane</keyword>
<protein>
    <submittedName>
        <fullName evidence="2">Uncharacterized protein</fullName>
    </submittedName>
</protein>
<evidence type="ECO:0000256" key="1">
    <source>
        <dbReference type="SAM" id="Phobius"/>
    </source>
</evidence>
<proteinExistence type="predicted"/>
<organism evidence="2 3">
    <name type="scientific">Aspergillus pseudotamarii</name>
    <dbReference type="NCBI Taxonomy" id="132259"/>
    <lineage>
        <taxon>Eukaryota</taxon>
        <taxon>Fungi</taxon>
        <taxon>Dikarya</taxon>
        <taxon>Ascomycota</taxon>
        <taxon>Pezizomycotina</taxon>
        <taxon>Eurotiomycetes</taxon>
        <taxon>Eurotiomycetidae</taxon>
        <taxon>Eurotiales</taxon>
        <taxon>Aspergillaceae</taxon>
        <taxon>Aspergillus</taxon>
        <taxon>Aspergillus subgen. Circumdati</taxon>
    </lineage>
</organism>
<feature type="transmembrane region" description="Helical" evidence="1">
    <location>
        <begin position="58"/>
        <end position="74"/>
    </location>
</feature>
<dbReference type="RefSeq" id="XP_031912609.1">
    <property type="nucleotide sequence ID" value="XM_032062323.1"/>
</dbReference>
<dbReference type="Proteomes" id="UP000325672">
    <property type="component" value="Unassembled WGS sequence"/>
</dbReference>
<accession>A0A5N6SPD0</accession>
<feature type="transmembrane region" description="Helical" evidence="1">
    <location>
        <begin position="31"/>
        <end position="52"/>
    </location>
</feature>
<dbReference type="EMBL" id="ML743583">
    <property type="protein sequence ID" value="KAE8136546.1"/>
    <property type="molecule type" value="Genomic_DNA"/>
</dbReference>
<feature type="transmembrane region" description="Helical" evidence="1">
    <location>
        <begin position="183"/>
        <end position="200"/>
    </location>
</feature>
<dbReference type="OrthoDB" id="4502430at2759"/>